<feature type="region of interest" description="Disordered" evidence="1">
    <location>
        <begin position="745"/>
        <end position="813"/>
    </location>
</feature>
<organism evidence="2 3">
    <name type="scientific">Linnemannia gamsii</name>
    <dbReference type="NCBI Taxonomy" id="64522"/>
    <lineage>
        <taxon>Eukaryota</taxon>
        <taxon>Fungi</taxon>
        <taxon>Fungi incertae sedis</taxon>
        <taxon>Mucoromycota</taxon>
        <taxon>Mortierellomycotina</taxon>
        <taxon>Mortierellomycetes</taxon>
        <taxon>Mortierellales</taxon>
        <taxon>Mortierellaceae</taxon>
        <taxon>Linnemannia</taxon>
    </lineage>
</organism>
<reference evidence="2 3" key="1">
    <citation type="journal article" date="2020" name="Fungal Divers.">
        <title>Resolving the Mortierellaceae phylogeny through synthesis of multi-gene phylogenetics and phylogenomics.</title>
        <authorList>
            <person name="Vandepol N."/>
            <person name="Liber J."/>
            <person name="Desiro A."/>
            <person name="Na H."/>
            <person name="Kennedy M."/>
            <person name="Barry K."/>
            <person name="Grigoriev I.V."/>
            <person name="Miller A.N."/>
            <person name="O'Donnell K."/>
            <person name="Stajich J.E."/>
            <person name="Bonito G."/>
        </authorList>
    </citation>
    <scope>NUCLEOTIDE SEQUENCE [LARGE SCALE GENOMIC DNA]</scope>
    <source>
        <strain evidence="2 3">AD045</strain>
    </source>
</reference>
<feature type="region of interest" description="Disordered" evidence="1">
    <location>
        <begin position="536"/>
        <end position="571"/>
    </location>
</feature>
<feature type="compositionally biased region" description="Basic residues" evidence="1">
    <location>
        <begin position="150"/>
        <end position="159"/>
    </location>
</feature>
<feature type="region of interest" description="Disordered" evidence="1">
    <location>
        <begin position="67"/>
        <end position="200"/>
    </location>
</feature>
<name>A0ABQ7JLT0_9FUNG</name>
<feature type="compositionally biased region" description="Low complexity" evidence="1">
    <location>
        <begin position="424"/>
        <end position="461"/>
    </location>
</feature>
<feature type="compositionally biased region" description="Pro residues" evidence="1">
    <location>
        <begin position="790"/>
        <end position="801"/>
    </location>
</feature>
<accession>A0ABQ7JLT0</accession>
<feature type="compositionally biased region" description="Low complexity" evidence="1">
    <location>
        <begin position="137"/>
        <end position="149"/>
    </location>
</feature>
<feature type="region of interest" description="Disordered" evidence="1">
    <location>
        <begin position="623"/>
        <end position="706"/>
    </location>
</feature>
<sequence length="929" mass="99214">MGRPVARNLEDEMMTKIKALFDRILDTVNKENPQYTFDFEQFVDCFDENDHFTKRVFEFLVKETAQRYRSAHPQPPQSSHPRTTIHHLPGLDGRSSAGATASHSNAAASGGAGTGTGGTGTGTGTGGAGEARGGRESTGATSAPTATTPRQHHHHHHHSPFQSSRHSLPPLERDSLARSPSTLAGFGSMNENAQATAPSTSSSGAALRYLLSSQGFGQNSRRSRMAQRMLSNDLLAFHQGQPSLFSSLSALSSPVLGPDAMLASTNRGPTSTAATTRRPGQDMDMSLPSSSVPPMGPSSAAGGSSASASGSLSTPTVSSSSRVRSPFEQMQDRQDRLRRYMPLREFSMELMPESFRSTDSNATGSSFLQLEEPEPTIDPTVARSSSSSQRRRVIVAENMRQAREQQIRQMYAQTLRARQPPAQPSTTQQLSSSQAQPASSQASSSEPSQQYQQQLHQQLQEQRARRQYDQLRQLEQSQHAHQQALQALQGQRLVAPEDTQQLSLPSSQQDAQALTRSLPQDPLRYVLQDNGLRLVQPYPGSPGTPVPLSSAVSESAATGLGSQSTGPLTSQSVLDEAYQEFSSSTERGRAAMRNALAADLHIEEDHQVLLTGEVSRRRRRRVVGRFSNSMGSPDIGSDNSSAIISQQQQQQEQQQQQQRDQEASGQSLELMAVTPTDPASPMPPISSTTAPQGHNTEQQQQGAGSVTEATLPSGTLVVIPSVTATVSVTTAPTVPEVSVEMVDSLSTRDDAEHHGSSEASSSSSSSNGTSGHLGLGLTSTGNTSHGQSIPPTPPSPNPNRNPMPTFQDRRRSSINPADIETLVREMEANAQSEALGIRTTGSSSSNRPTSSSSSRIRFPLHALSPIAEPGGSTPPVTLVPPLGILTPNTSSSSLAGPTGSRATQQPVLLSPETERGSERYTGPRSPPLQ</sequence>
<feature type="compositionally biased region" description="Polar residues" evidence="1">
    <location>
        <begin position="550"/>
        <end position="571"/>
    </location>
</feature>
<feature type="compositionally biased region" description="Polar residues" evidence="1">
    <location>
        <begin position="626"/>
        <end position="645"/>
    </location>
</feature>
<feature type="compositionally biased region" description="Gly residues" evidence="1">
    <location>
        <begin position="110"/>
        <end position="131"/>
    </location>
</feature>
<feature type="compositionally biased region" description="Polar residues" evidence="1">
    <location>
        <begin position="263"/>
        <end position="275"/>
    </location>
</feature>
<gene>
    <name evidence="2" type="ORF">BGZ96_001700</name>
</gene>
<feature type="compositionally biased region" description="Low complexity" evidence="1">
    <location>
        <begin position="95"/>
        <end position="109"/>
    </location>
</feature>
<feature type="region of interest" description="Disordered" evidence="1">
    <location>
        <begin position="830"/>
        <end position="929"/>
    </location>
</feature>
<comment type="caution">
    <text evidence="2">The sequence shown here is derived from an EMBL/GenBank/DDBJ whole genome shotgun (WGS) entry which is preliminary data.</text>
</comment>
<feature type="compositionally biased region" description="Low complexity" evidence="1">
    <location>
        <begin position="646"/>
        <end position="658"/>
    </location>
</feature>
<feature type="region of interest" description="Disordered" evidence="1">
    <location>
        <begin position="369"/>
        <end position="392"/>
    </location>
</feature>
<protein>
    <submittedName>
        <fullName evidence="2">Uncharacterized protein</fullName>
    </submittedName>
</protein>
<proteinExistence type="predicted"/>
<feature type="region of interest" description="Disordered" evidence="1">
    <location>
        <begin position="260"/>
        <end position="335"/>
    </location>
</feature>
<evidence type="ECO:0000313" key="2">
    <source>
        <dbReference type="EMBL" id="KAG0280058.1"/>
    </source>
</evidence>
<feature type="compositionally biased region" description="Basic and acidic residues" evidence="1">
    <location>
        <begin position="746"/>
        <end position="756"/>
    </location>
</feature>
<dbReference type="EMBL" id="JAAAIM010001293">
    <property type="protein sequence ID" value="KAG0280058.1"/>
    <property type="molecule type" value="Genomic_DNA"/>
</dbReference>
<evidence type="ECO:0000313" key="3">
    <source>
        <dbReference type="Proteomes" id="UP001194696"/>
    </source>
</evidence>
<feature type="compositionally biased region" description="Low complexity" evidence="1">
    <location>
        <begin position="757"/>
        <end position="786"/>
    </location>
</feature>
<keyword evidence="3" id="KW-1185">Reference proteome</keyword>
<feature type="compositionally biased region" description="Low complexity" evidence="1">
    <location>
        <begin position="285"/>
        <end position="326"/>
    </location>
</feature>
<dbReference type="Proteomes" id="UP001194696">
    <property type="component" value="Unassembled WGS sequence"/>
</dbReference>
<feature type="compositionally biased region" description="Polar residues" evidence="1">
    <location>
        <begin position="685"/>
        <end position="706"/>
    </location>
</feature>
<evidence type="ECO:0000256" key="1">
    <source>
        <dbReference type="SAM" id="MobiDB-lite"/>
    </source>
</evidence>
<feature type="compositionally biased region" description="Low complexity" evidence="1">
    <location>
        <begin position="838"/>
        <end position="855"/>
    </location>
</feature>
<feature type="compositionally biased region" description="Polar residues" evidence="1">
    <location>
        <begin position="886"/>
        <end position="907"/>
    </location>
</feature>
<feature type="region of interest" description="Disordered" evidence="1">
    <location>
        <begin position="415"/>
        <end position="465"/>
    </location>
</feature>